<proteinExistence type="predicted"/>
<protein>
    <submittedName>
        <fullName evidence="5">ABC transporter ATP-binding protein</fullName>
    </submittedName>
</protein>
<dbReference type="PANTHER" id="PTHR42939">
    <property type="entry name" value="ABC TRANSPORTER ATP-BINDING PROTEIN ALBC-RELATED"/>
    <property type="match status" value="1"/>
</dbReference>
<keyword evidence="1" id="KW-0813">Transport</keyword>
<dbReference type="Pfam" id="PF00005">
    <property type="entry name" value="ABC_tran"/>
    <property type="match status" value="1"/>
</dbReference>
<dbReference type="SMART" id="SM00382">
    <property type="entry name" value="AAA"/>
    <property type="match status" value="1"/>
</dbReference>
<dbReference type="SUPFAM" id="SSF52540">
    <property type="entry name" value="P-loop containing nucleoside triphosphate hydrolases"/>
    <property type="match status" value="1"/>
</dbReference>
<keyword evidence="2" id="KW-0547">Nucleotide-binding</keyword>
<dbReference type="EMBL" id="JAYJLD010000002">
    <property type="protein sequence ID" value="MEB3100448.1"/>
    <property type="molecule type" value="Genomic_DNA"/>
</dbReference>
<dbReference type="InterPro" id="IPR003593">
    <property type="entry name" value="AAA+_ATPase"/>
</dbReference>
<dbReference type="Gene3D" id="3.40.50.300">
    <property type="entry name" value="P-loop containing nucleotide triphosphate hydrolases"/>
    <property type="match status" value="1"/>
</dbReference>
<name>A0ABU5ZD80_9BACL</name>
<keyword evidence="6" id="KW-1185">Reference proteome</keyword>
<reference evidence="5" key="1">
    <citation type="submission" date="2023-12" db="EMBL/GenBank/DDBJ databases">
        <title>Fervidustalea candida gen. nov., sp. nov., a novel member of the family Paenibacillaceae isolated from a geothermal area.</title>
        <authorList>
            <person name="Li W.-J."/>
            <person name="Jiao J.-Y."/>
            <person name="Chen Y."/>
        </authorList>
    </citation>
    <scope>NUCLEOTIDE SEQUENCE</scope>
    <source>
        <strain evidence="5">SYSU GA230002</strain>
    </source>
</reference>
<dbReference type="RefSeq" id="WP_371752559.1">
    <property type="nucleotide sequence ID" value="NZ_JAYJLD010000002.1"/>
</dbReference>
<dbReference type="InterPro" id="IPR051782">
    <property type="entry name" value="ABC_Transporter_VariousFunc"/>
</dbReference>
<dbReference type="PROSITE" id="PS50893">
    <property type="entry name" value="ABC_TRANSPORTER_2"/>
    <property type="match status" value="1"/>
</dbReference>
<organism evidence="5 6">
    <name type="scientific">Ferviditalea candida</name>
    <dbReference type="NCBI Taxonomy" id="3108399"/>
    <lineage>
        <taxon>Bacteria</taxon>
        <taxon>Bacillati</taxon>
        <taxon>Bacillota</taxon>
        <taxon>Bacilli</taxon>
        <taxon>Bacillales</taxon>
        <taxon>Paenibacillaceae</taxon>
        <taxon>Ferviditalea</taxon>
    </lineage>
</organism>
<dbReference type="GO" id="GO:0005524">
    <property type="term" value="F:ATP binding"/>
    <property type="evidence" value="ECO:0007669"/>
    <property type="project" value="UniProtKB-KW"/>
</dbReference>
<accession>A0ABU5ZD80</accession>
<evidence type="ECO:0000313" key="6">
    <source>
        <dbReference type="Proteomes" id="UP001310386"/>
    </source>
</evidence>
<sequence length="246" mass="27458">MKTVLSLERVVGGYSLNKPVLHGISFQVHPGEMVGLIGLNGAGKSTIMKHILGLIKPQGGSISIYGRTLDEDPEAYRSSFAYVPETPLLYNELTVREHLRLTAMAYGIHESDYRARADRLLEEFHMFNSMNTLSEHLSKGMRQKVMIMSAFLAEPSLYIIDEPFLGLDPLGIRSLLERMQRMKRQGSSVLLSSHILSMIETFCDRFVVLHEGSILAQGTLEEIGRQAGLSGRTLEELFYSLVKGGK</sequence>
<evidence type="ECO:0000259" key="4">
    <source>
        <dbReference type="PROSITE" id="PS50893"/>
    </source>
</evidence>
<dbReference type="Proteomes" id="UP001310386">
    <property type="component" value="Unassembled WGS sequence"/>
</dbReference>
<evidence type="ECO:0000256" key="3">
    <source>
        <dbReference type="ARBA" id="ARBA00022840"/>
    </source>
</evidence>
<comment type="caution">
    <text evidence="5">The sequence shown here is derived from an EMBL/GenBank/DDBJ whole genome shotgun (WGS) entry which is preliminary data.</text>
</comment>
<evidence type="ECO:0000256" key="1">
    <source>
        <dbReference type="ARBA" id="ARBA00022448"/>
    </source>
</evidence>
<dbReference type="PANTHER" id="PTHR42939:SF5">
    <property type="entry name" value="ABC-TYPE TRANSPORTER ATP-BINDING PROTEIN ECSA"/>
    <property type="match status" value="1"/>
</dbReference>
<dbReference type="InterPro" id="IPR003439">
    <property type="entry name" value="ABC_transporter-like_ATP-bd"/>
</dbReference>
<feature type="domain" description="ABC transporter" evidence="4">
    <location>
        <begin position="5"/>
        <end position="236"/>
    </location>
</feature>
<evidence type="ECO:0000313" key="5">
    <source>
        <dbReference type="EMBL" id="MEB3100448.1"/>
    </source>
</evidence>
<gene>
    <name evidence="5" type="ORF">VF724_02090</name>
</gene>
<evidence type="ECO:0000256" key="2">
    <source>
        <dbReference type="ARBA" id="ARBA00022741"/>
    </source>
</evidence>
<dbReference type="CDD" id="cd03230">
    <property type="entry name" value="ABC_DR_subfamily_A"/>
    <property type="match status" value="1"/>
</dbReference>
<keyword evidence="3 5" id="KW-0067">ATP-binding</keyword>
<dbReference type="InterPro" id="IPR027417">
    <property type="entry name" value="P-loop_NTPase"/>
</dbReference>